<feature type="compositionally biased region" description="Low complexity" evidence="3">
    <location>
        <begin position="29"/>
        <end position="44"/>
    </location>
</feature>
<keyword evidence="6" id="KW-1185">Reference proteome</keyword>
<feature type="region of interest" description="Disordered" evidence="3">
    <location>
        <begin position="1"/>
        <end position="44"/>
    </location>
</feature>
<dbReference type="RefSeq" id="WP_233218031.1">
    <property type="nucleotide sequence ID" value="NZ_PEOG01000029.1"/>
</dbReference>
<sequence length="479" mass="48980">SASAVTVSAGTSGGMAGAFKDSGDERSTTRSTISAGSTTITSGDAASQAALEKLDRGATNDATAGKLAQGWDGQKLAQQVKVNAQIVAEFGAEASSRVAEYAKGKLIEAARLEAKADQAKGTPEGDAFAAEAAKLKEQWDVDGSLRIAAHAIVGGLTGNLQGALGAAAGTAAAPKIGDALIDAGLDPELTKNLVALASATVGAAAGGASGAAAAFNEAENNYRTMSPIRDVRNAVNKAAAQLYDKCGANCTAEDYRRMDYQLARIESSSTLLHIVANGGGLTEKQAVELAQTVGELLPVFGTAESVAQALTGKSILTGEETNQYLAAVGAVPVLGFLFKRMPKDIPGRIAYLMQDAKAYMGVDNAAMAAEKIAEAGKLAGVPVDAQAVAKRLGELSEAGDIKKINIVDPGARGDWGKAINGELQKDAAYVLTNGHSYVTDAAGRVKQVAGELSLEKMDRNLYAQLITGKAARPATRADI</sequence>
<comment type="subcellular location">
    <subcellularLocation>
        <location evidence="1">Secreted</location>
    </subcellularLocation>
</comment>
<organism evidence="5 6">
    <name type="scientific">Roseateles chitinivorans</name>
    <dbReference type="NCBI Taxonomy" id="2917965"/>
    <lineage>
        <taxon>Bacteria</taxon>
        <taxon>Pseudomonadati</taxon>
        <taxon>Pseudomonadota</taxon>
        <taxon>Betaproteobacteria</taxon>
        <taxon>Burkholderiales</taxon>
        <taxon>Sphaerotilaceae</taxon>
        <taxon>Roseateles</taxon>
    </lineage>
</organism>
<feature type="non-terminal residue" evidence="5">
    <location>
        <position position="1"/>
    </location>
</feature>
<dbReference type="Pfam" id="PF14449">
    <property type="entry name" value="PT-TG"/>
    <property type="match status" value="1"/>
</dbReference>
<evidence type="ECO:0000256" key="2">
    <source>
        <dbReference type="ARBA" id="ARBA00022525"/>
    </source>
</evidence>
<name>A0A2G9C956_9BURK</name>
<evidence type="ECO:0000313" key="5">
    <source>
        <dbReference type="EMBL" id="PIM52872.1"/>
    </source>
</evidence>
<dbReference type="Proteomes" id="UP000231501">
    <property type="component" value="Unassembled WGS sequence"/>
</dbReference>
<proteinExistence type="predicted"/>
<dbReference type="EMBL" id="PEOG01000029">
    <property type="protein sequence ID" value="PIM52872.1"/>
    <property type="molecule type" value="Genomic_DNA"/>
</dbReference>
<evidence type="ECO:0000313" key="6">
    <source>
        <dbReference type="Proteomes" id="UP000231501"/>
    </source>
</evidence>
<gene>
    <name evidence="5" type="ORF">CS062_12205</name>
</gene>
<accession>A0A2G9C956</accession>
<evidence type="ECO:0000256" key="3">
    <source>
        <dbReference type="SAM" id="MobiDB-lite"/>
    </source>
</evidence>
<keyword evidence="2" id="KW-0964">Secreted</keyword>
<dbReference type="GO" id="GO:0005576">
    <property type="term" value="C:extracellular region"/>
    <property type="evidence" value="ECO:0007669"/>
    <property type="project" value="UniProtKB-SubCell"/>
</dbReference>
<comment type="caution">
    <text evidence="5">The sequence shown here is derived from an EMBL/GenBank/DDBJ whole genome shotgun (WGS) entry which is preliminary data.</text>
</comment>
<evidence type="ECO:0000256" key="1">
    <source>
        <dbReference type="ARBA" id="ARBA00004613"/>
    </source>
</evidence>
<feature type="domain" description="Pre-toxin TG" evidence="4">
    <location>
        <begin position="289"/>
        <end position="342"/>
    </location>
</feature>
<evidence type="ECO:0000259" key="4">
    <source>
        <dbReference type="Pfam" id="PF14449"/>
    </source>
</evidence>
<protein>
    <recommendedName>
        <fullName evidence="4">Pre-toxin TG domain-containing protein</fullName>
    </recommendedName>
</protein>
<feature type="compositionally biased region" description="Low complexity" evidence="3">
    <location>
        <begin position="1"/>
        <end position="10"/>
    </location>
</feature>
<dbReference type="InterPro" id="IPR027797">
    <property type="entry name" value="PT-TG_dom"/>
</dbReference>
<dbReference type="AlphaFoldDB" id="A0A2G9C956"/>
<reference evidence="5 6" key="1">
    <citation type="submission" date="2017-11" db="EMBL/GenBank/DDBJ databases">
        <title>Draft genome sequence of Mitsuaria sp. HWN-4.</title>
        <authorList>
            <person name="Gundlapally S.R."/>
        </authorList>
    </citation>
    <scope>NUCLEOTIDE SEQUENCE [LARGE SCALE GENOMIC DNA]</scope>
    <source>
        <strain evidence="5 6">HWN-4</strain>
    </source>
</reference>